<name>A0A7J7UAA4_PIPKU</name>
<dbReference type="PANTHER" id="PTHR11505">
    <property type="entry name" value="L1 TRANSPOSABLE ELEMENT-RELATED"/>
    <property type="match status" value="1"/>
</dbReference>
<feature type="region of interest" description="Disordered" evidence="3">
    <location>
        <begin position="125"/>
        <end position="145"/>
    </location>
</feature>
<keyword evidence="6" id="KW-1185">Reference proteome</keyword>
<dbReference type="FunFam" id="3.30.70.1820:FF:000002">
    <property type="entry name" value="LINE-1 retrotransposable element ORF1 protein"/>
    <property type="match status" value="1"/>
</dbReference>
<dbReference type="EMBL" id="JACAGB010000021">
    <property type="protein sequence ID" value="KAF6309712.1"/>
    <property type="molecule type" value="Genomic_DNA"/>
</dbReference>
<comment type="similarity">
    <text evidence="1">Belongs to the transposase 22 family.</text>
</comment>
<keyword evidence="2" id="KW-0175">Coiled coil</keyword>
<feature type="domain" description="L1 transposable element RRM" evidence="4">
    <location>
        <begin position="93"/>
        <end position="166"/>
    </location>
</feature>
<dbReference type="Gene3D" id="1.20.5.390">
    <property type="entry name" value="L1 transposable element, trimerization domain"/>
    <property type="match status" value="1"/>
</dbReference>
<accession>A0A7J7UAA4</accession>
<evidence type="ECO:0000259" key="4">
    <source>
        <dbReference type="Pfam" id="PF02994"/>
    </source>
</evidence>
<dbReference type="AlphaFoldDB" id="A0A7J7UAA4"/>
<sequence>MIIRWLKRMEDKLDNMSKNQEEMKKNQEEMKNDIATVKNSIESIKSRPEEAEDCISELEDKLEKNTQLEQLLGKKIKKQEESLRELWDNTKQNNIRIIGVPEGKETEEDMENVFQEIMAENFPEMEKKKPTQIQDARRVPSKMNCRRPTPRHIIIKLANTNDKIRILFIYFFKIYFIDFTQRGIERDRELETSMRENHRSAASCTPPTGDVPTTKVHALDRNRTWDLSVRRPTLYPLSQTGPGQNKNFKSSQRETESYI</sequence>
<evidence type="ECO:0000313" key="6">
    <source>
        <dbReference type="Proteomes" id="UP000558488"/>
    </source>
</evidence>
<dbReference type="InterPro" id="IPR004244">
    <property type="entry name" value="Transposase_22"/>
</dbReference>
<feature type="coiled-coil region" evidence="2">
    <location>
        <begin position="6"/>
        <end position="71"/>
    </location>
</feature>
<dbReference type="Proteomes" id="UP000558488">
    <property type="component" value="Unassembled WGS sequence"/>
</dbReference>
<evidence type="ECO:0000313" key="5">
    <source>
        <dbReference type="EMBL" id="KAF6309712.1"/>
    </source>
</evidence>
<reference evidence="5 6" key="1">
    <citation type="journal article" date="2020" name="Nature">
        <title>Six reference-quality genomes reveal evolution of bat adaptations.</title>
        <authorList>
            <person name="Jebb D."/>
            <person name="Huang Z."/>
            <person name="Pippel M."/>
            <person name="Hughes G.M."/>
            <person name="Lavrichenko K."/>
            <person name="Devanna P."/>
            <person name="Winkler S."/>
            <person name="Jermiin L.S."/>
            <person name="Skirmuntt E.C."/>
            <person name="Katzourakis A."/>
            <person name="Burkitt-Gray L."/>
            <person name="Ray D.A."/>
            <person name="Sullivan K.A.M."/>
            <person name="Roscito J.G."/>
            <person name="Kirilenko B.M."/>
            <person name="Davalos L.M."/>
            <person name="Corthals A.P."/>
            <person name="Power M.L."/>
            <person name="Jones G."/>
            <person name="Ransome R.D."/>
            <person name="Dechmann D.K.N."/>
            <person name="Locatelli A.G."/>
            <person name="Puechmaille S.J."/>
            <person name="Fedrigo O."/>
            <person name="Jarvis E.D."/>
            <person name="Hiller M."/>
            <person name="Vernes S.C."/>
            <person name="Myers E.W."/>
            <person name="Teeling E.C."/>
        </authorList>
    </citation>
    <scope>NUCLEOTIDE SEQUENCE [LARGE SCALE GENOMIC DNA]</scope>
    <source>
        <strain evidence="5">MPipKuh1</strain>
        <tissue evidence="5">Flight muscle</tissue>
    </source>
</reference>
<evidence type="ECO:0000256" key="2">
    <source>
        <dbReference type="SAM" id="Coils"/>
    </source>
</evidence>
<organism evidence="5 6">
    <name type="scientific">Pipistrellus kuhlii</name>
    <name type="common">Kuhl's pipistrelle</name>
    <dbReference type="NCBI Taxonomy" id="59472"/>
    <lineage>
        <taxon>Eukaryota</taxon>
        <taxon>Metazoa</taxon>
        <taxon>Chordata</taxon>
        <taxon>Craniata</taxon>
        <taxon>Vertebrata</taxon>
        <taxon>Euteleostomi</taxon>
        <taxon>Mammalia</taxon>
        <taxon>Eutheria</taxon>
        <taxon>Laurasiatheria</taxon>
        <taxon>Chiroptera</taxon>
        <taxon>Yangochiroptera</taxon>
        <taxon>Vespertilionidae</taxon>
        <taxon>Pipistrellus</taxon>
    </lineage>
</organism>
<dbReference type="Pfam" id="PF02994">
    <property type="entry name" value="Transposase_22"/>
    <property type="match status" value="1"/>
</dbReference>
<dbReference type="InterPro" id="IPR043636">
    <property type="entry name" value="L1_RRM_dom"/>
</dbReference>
<feature type="compositionally biased region" description="Polar residues" evidence="3">
    <location>
        <begin position="236"/>
        <end position="250"/>
    </location>
</feature>
<evidence type="ECO:0000256" key="1">
    <source>
        <dbReference type="ARBA" id="ARBA00061640"/>
    </source>
</evidence>
<feature type="region of interest" description="Disordered" evidence="3">
    <location>
        <begin position="234"/>
        <end position="259"/>
    </location>
</feature>
<evidence type="ECO:0000256" key="3">
    <source>
        <dbReference type="SAM" id="MobiDB-lite"/>
    </source>
</evidence>
<gene>
    <name evidence="5" type="ORF">mPipKuh1_009162</name>
</gene>
<proteinExistence type="inferred from homology"/>
<protein>
    <recommendedName>
        <fullName evidence="4">L1 transposable element RRM domain-containing protein</fullName>
    </recommendedName>
</protein>
<dbReference type="Gene3D" id="3.30.70.1820">
    <property type="entry name" value="L1 transposable element, RRM domain"/>
    <property type="match status" value="1"/>
</dbReference>
<comment type="caution">
    <text evidence="5">The sequence shown here is derived from an EMBL/GenBank/DDBJ whole genome shotgun (WGS) entry which is preliminary data.</text>
</comment>